<dbReference type="AlphaFoldDB" id="A0A5E4RJX4"/>
<dbReference type="EMBL" id="CABPSK010000001">
    <property type="protein sequence ID" value="VVD62814.1"/>
    <property type="molecule type" value="Genomic_DNA"/>
</dbReference>
<feature type="chain" id="PRO_5022838081" description="Lipoprotein" evidence="1">
    <location>
        <begin position="21"/>
        <end position="323"/>
    </location>
</feature>
<organism evidence="2 3">
    <name type="scientific">Pandoraea pneumonica</name>
    <dbReference type="NCBI Taxonomy" id="2508299"/>
    <lineage>
        <taxon>Bacteria</taxon>
        <taxon>Pseudomonadati</taxon>
        <taxon>Pseudomonadota</taxon>
        <taxon>Betaproteobacteria</taxon>
        <taxon>Burkholderiales</taxon>
        <taxon>Burkholderiaceae</taxon>
        <taxon>Pandoraea</taxon>
    </lineage>
</organism>
<evidence type="ECO:0000313" key="2">
    <source>
        <dbReference type="EMBL" id="VVD62814.1"/>
    </source>
</evidence>
<reference evidence="2 3" key="1">
    <citation type="submission" date="2019-08" db="EMBL/GenBank/DDBJ databases">
        <authorList>
            <person name="Peeters C."/>
        </authorList>
    </citation>
    <scope>NUCLEOTIDE SEQUENCE [LARGE SCALE GENOMIC DNA]</scope>
    <source>
        <strain evidence="2 3">LMG 31114</strain>
    </source>
</reference>
<name>A0A5E4RJX4_9BURK</name>
<keyword evidence="1" id="KW-0732">Signal</keyword>
<gene>
    <name evidence="2" type="ORF">PPN31114_00191</name>
</gene>
<evidence type="ECO:0008006" key="4">
    <source>
        <dbReference type="Google" id="ProtNLM"/>
    </source>
</evidence>
<protein>
    <recommendedName>
        <fullName evidence="4">Lipoprotein</fullName>
    </recommendedName>
</protein>
<evidence type="ECO:0000313" key="3">
    <source>
        <dbReference type="Proteomes" id="UP000366945"/>
    </source>
</evidence>
<keyword evidence="3" id="KW-1185">Reference proteome</keyword>
<proteinExistence type="predicted"/>
<evidence type="ECO:0000256" key="1">
    <source>
        <dbReference type="SAM" id="SignalP"/>
    </source>
</evidence>
<dbReference type="Proteomes" id="UP000366945">
    <property type="component" value="Unassembled WGS sequence"/>
</dbReference>
<sequence length="323" mass="35370">MMMRLTAASLTTVLLLQACATVSKGQPQKATQELADSLSVYPDNRVAYIYQSGIISPRHVWLTENQVLAIKFRNRLINTKDISSINAFSPTSDRMYMAVTVQLRSGETLTETYLKRDAYENAGPQWVACTLNKVCADLVRAGVYGVPDRFPGMPPFLANVSESEAEQAGTNRASKDAATIAENMVVSRGLSGAIPNFAMKYNIKFGEIREISNLEPLVRRATRAYASSPTSAARWQQEHEAQDANRRRALMQYATTKLRQSPSVGAGTNCGPIFEIRLPKVGVITVAGPKFIALADLYAPGVACYIVSGKYDSVRTKMAVESQ</sequence>
<dbReference type="PROSITE" id="PS51257">
    <property type="entry name" value="PROKAR_LIPOPROTEIN"/>
    <property type="match status" value="1"/>
</dbReference>
<feature type="signal peptide" evidence="1">
    <location>
        <begin position="1"/>
        <end position="20"/>
    </location>
</feature>
<accession>A0A5E4RJX4</accession>